<dbReference type="CDD" id="cd07992">
    <property type="entry name" value="LPLAT_AAK14816-like"/>
    <property type="match status" value="1"/>
</dbReference>
<name>T2KJ45_FORAG</name>
<dbReference type="SMART" id="SM00563">
    <property type="entry name" value="PlsC"/>
    <property type="match status" value="1"/>
</dbReference>
<protein>
    <submittedName>
        <fullName evidence="3">1-acyl-sn-glycerol-3-phosphate acyltransferase</fullName>
    </submittedName>
</protein>
<dbReference type="GO" id="GO:0008654">
    <property type="term" value="P:phospholipid biosynthetic process"/>
    <property type="evidence" value="ECO:0007669"/>
    <property type="project" value="TreeGrafter"/>
</dbReference>
<dbReference type="eggNOG" id="COG0204">
    <property type="taxonomic scope" value="Bacteria"/>
</dbReference>
<keyword evidence="4" id="KW-1185">Reference proteome</keyword>
<feature type="transmembrane region" description="Helical" evidence="1">
    <location>
        <begin position="325"/>
        <end position="343"/>
    </location>
</feature>
<dbReference type="GO" id="GO:0004366">
    <property type="term" value="F:glycerol-3-phosphate O-acyltransferase activity"/>
    <property type="evidence" value="ECO:0007669"/>
    <property type="project" value="TreeGrafter"/>
</dbReference>
<dbReference type="InterPro" id="IPR002123">
    <property type="entry name" value="Plipid/glycerol_acylTrfase"/>
</dbReference>
<keyword evidence="1" id="KW-0812">Transmembrane</keyword>
<dbReference type="STRING" id="1347342.BN863_10880"/>
<sequence>MGLKQFKLHAVRAYISVGLFFYYKQIHVKGAEFVPKAKPVLILSNHQNALLDPLLIATQSKRFCYYLTRAAVFQKPFISKLLKGLNMLPVYRVRDGWQTITNNNAVFETCKGLLKNNEALVIFPEGSHNLNRKVRPLSKGFTRIILDTLEVYPDLDLQLLPVGVNYISPEDYADSMLLNIGKPISAQRYRHLEKTEAVIALKRDIQNEIQLLTTHIADNHDEVVSTLVNEEADFLNPDAINHYLEHDEKVSDFEVKRSVFEPLGTGFRFLLKLVLLPVYALWKLVLQPKIKEKEFTGTFRFAVGLTAVPLWLLIVLLIIGMNLGWPIALGSVLVVCVIALVAVKL</sequence>
<dbReference type="HOGENOM" id="CLU_047487_0_0_10"/>
<dbReference type="InterPro" id="IPR052744">
    <property type="entry name" value="GPAT/DAPAT"/>
</dbReference>
<keyword evidence="1" id="KW-0472">Membrane</keyword>
<dbReference type="RefSeq" id="WP_051774551.1">
    <property type="nucleotide sequence ID" value="NZ_HG315671.1"/>
</dbReference>
<feature type="transmembrane region" description="Helical" evidence="1">
    <location>
        <begin position="266"/>
        <end position="286"/>
    </location>
</feature>
<dbReference type="EMBL" id="HG315671">
    <property type="protein sequence ID" value="CDF78800.1"/>
    <property type="molecule type" value="Genomic_DNA"/>
</dbReference>
<gene>
    <name evidence="3" type="ORF">BN863_10880</name>
</gene>
<reference evidence="3 4" key="1">
    <citation type="journal article" date="2013" name="Appl. Environ. Microbiol.">
        <title>The genome of the alga-associated marine flavobacterium Formosa agariphila KMM 3901T reveals a broad potential for degradation of algal polysaccharides.</title>
        <authorList>
            <person name="Mann A.J."/>
            <person name="Hahnke R.L."/>
            <person name="Huang S."/>
            <person name="Werner J."/>
            <person name="Xing P."/>
            <person name="Barbeyron T."/>
            <person name="Huettel B."/>
            <person name="Stueber K."/>
            <person name="Reinhardt R."/>
            <person name="Harder J."/>
            <person name="Gloeckner F.O."/>
            <person name="Amann R.I."/>
            <person name="Teeling H."/>
        </authorList>
    </citation>
    <scope>NUCLEOTIDE SEQUENCE [LARGE SCALE GENOMIC DNA]</scope>
    <source>
        <strain evidence="4">DSM 15362 / KCTC 12365 / LMG 23005 / KMM 3901</strain>
    </source>
</reference>
<keyword evidence="3" id="KW-0808">Transferase</keyword>
<evidence type="ECO:0000256" key="1">
    <source>
        <dbReference type="SAM" id="Phobius"/>
    </source>
</evidence>
<organism evidence="3 4">
    <name type="scientific">Formosa agariphila (strain DSM 15362 / KCTC 12365 / LMG 23005 / KMM 3901 / M-2Alg 35-1)</name>
    <dbReference type="NCBI Taxonomy" id="1347342"/>
    <lineage>
        <taxon>Bacteria</taxon>
        <taxon>Pseudomonadati</taxon>
        <taxon>Bacteroidota</taxon>
        <taxon>Flavobacteriia</taxon>
        <taxon>Flavobacteriales</taxon>
        <taxon>Flavobacteriaceae</taxon>
        <taxon>Formosa</taxon>
    </lineage>
</organism>
<accession>T2KJ45</accession>
<keyword evidence="1" id="KW-1133">Transmembrane helix</keyword>
<proteinExistence type="predicted"/>
<keyword evidence="3" id="KW-0012">Acyltransferase</keyword>
<evidence type="ECO:0000313" key="3">
    <source>
        <dbReference type="EMBL" id="CDF78800.1"/>
    </source>
</evidence>
<evidence type="ECO:0000313" key="4">
    <source>
        <dbReference type="Proteomes" id="UP000016160"/>
    </source>
</evidence>
<feature type="domain" description="Phospholipid/glycerol acyltransferase" evidence="2">
    <location>
        <begin position="40"/>
        <end position="167"/>
    </location>
</feature>
<evidence type="ECO:0000259" key="2">
    <source>
        <dbReference type="SMART" id="SM00563"/>
    </source>
</evidence>
<dbReference type="Pfam" id="PF01553">
    <property type="entry name" value="Acyltransferase"/>
    <property type="match status" value="1"/>
</dbReference>
<dbReference type="AlphaFoldDB" id="T2KJ45"/>
<dbReference type="Proteomes" id="UP000016160">
    <property type="component" value="Chromosome"/>
</dbReference>
<feature type="transmembrane region" description="Helical" evidence="1">
    <location>
        <begin position="298"/>
        <end position="319"/>
    </location>
</feature>
<dbReference type="PANTHER" id="PTHR31605">
    <property type="entry name" value="GLYCEROL-3-PHOSPHATE O-ACYLTRANSFERASE 1"/>
    <property type="match status" value="1"/>
</dbReference>
<dbReference type="GO" id="GO:0016287">
    <property type="term" value="F:glycerone-phosphate O-acyltransferase activity"/>
    <property type="evidence" value="ECO:0007669"/>
    <property type="project" value="TreeGrafter"/>
</dbReference>
<dbReference type="PATRIC" id="fig|1347342.6.peg.1098"/>
<dbReference type="OrthoDB" id="9806008at2"/>
<dbReference type="SUPFAM" id="SSF69593">
    <property type="entry name" value="Glycerol-3-phosphate (1)-acyltransferase"/>
    <property type="match status" value="1"/>
</dbReference>
<dbReference type="PANTHER" id="PTHR31605:SF0">
    <property type="entry name" value="GLYCEROL-3-PHOSPHATE O-ACYLTRANSFERASE 1"/>
    <property type="match status" value="1"/>
</dbReference>